<reference evidence="1" key="1">
    <citation type="submission" date="2021-05" db="EMBL/GenBank/DDBJ databases">
        <authorList>
            <person name="Scholz U."/>
            <person name="Mascher M."/>
            <person name="Fiebig A."/>
        </authorList>
    </citation>
    <scope>NUCLEOTIDE SEQUENCE [LARGE SCALE GENOMIC DNA]</scope>
</reference>
<evidence type="ECO:0000313" key="1">
    <source>
        <dbReference type="EnsemblPlants" id="AVESA.00010b.r2.6AG1074150.1.CDS"/>
    </source>
</evidence>
<dbReference type="EnsemblPlants" id="AVESA.00010b.r2.6AG1074150.1">
    <property type="protein sequence ID" value="AVESA.00010b.r2.6AG1074150.1.CDS"/>
    <property type="gene ID" value="AVESA.00010b.r2.6AG1074150"/>
</dbReference>
<accession>A0ACD5Z1B1</accession>
<proteinExistence type="predicted"/>
<name>A0ACD5Z1B1_AVESA</name>
<evidence type="ECO:0000313" key="2">
    <source>
        <dbReference type="Proteomes" id="UP001732700"/>
    </source>
</evidence>
<sequence length="942" mass="105939">MEAVGASEATIKSLLTKLGSLLAEEYALIRGVRGDIQFINDELASMQAFLSNLSNSGDDHDDQTKDWMKQVRDVSYDIEDCVDDFAHGIRPDPRGNGLWSIIRRSVYEIQTWSLRRSVAVQITDLKERAKNVGERRGRYGVRDPENGKKKSILAGSTGYLAAENQETTRRLVSVKKPVGVKDIEKLEKWISFEDNKSKLGVLSIVGFGGVGKTTIAMALYRKYGDQFQHRAVVTVSQNSDPEAILRNVLNQVKPQANSEELQAGYSAAAGTSLLGSIWSRIISPAGKQEEDEEKNKGLQEELKSYLNNRYLLLIDDVWSSSTWQSIKKYFPENDNGSRIIVTTRFQAVATTCFAHQDNDHIHPVKVLSNDEPRDLFQKSLLECKHTAESRQSWSKIPERVWGMCGGLPLAIVTMAEDFMRIINFCYNDLPGDLKTCTLYLSIFPKGRKISSKKLIRRWIAEGFVAEKQGLSVEDVAETCFNQLIERKIVRPVEHSSNGRVKSCQVHDMVLEYIISKAAEEDFATVVGGYWSMTTRSNKVRRLSLHSTDYKHAKKADSMNLSHVRSLTVFGSLDQLHFKSFKTGILQVLDLEGCRGFKANHFSVTDICEMTLLKYLSLRGTNISKLPSKIGNLKYLETLDIRQTDIEELPKSIVQLERISNILGGDKRTRKTLKLPKDVKGTMKGLRILSGIEIVKGSTAALDLRDFTRLRKLAIYKLNKGDQNQMFEDLRSSIVYLSGYSLQSLAIEDESSEFFEMLDSMTSHPVDLRTLELSGKLLKIPMWLPSLNELIKLTLSVTALRTNNLVLLSQLQSLFSLTFSISAANQDPDIPGILEENKADSGGEIFLPSKGFSKLKLLCIVVPLLPALNFSMNGTPLLEKVELRFKRFEGLRGIEKVESLHDVVITVDDKPDESTKMILENLKESSSGKHVKQYTLTVREYHG</sequence>
<keyword evidence="2" id="KW-1185">Reference proteome</keyword>
<organism evidence="1 2">
    <name type="scientific">Avena sativa</name>
    <name type="common">Oat</name>
    <dbReference type="NCBI Taxonomy" id="4498"/>
    <lineage>
        <taxon>Eukaryota</taxon>
        <taxon>Viridiplantae</taxon>
        <taxon>Streptophyta</taxon>
        <taxon>Embryophyta</taxon>
        <taxon>Tracheophyta</taxon>
        <taxon>Spermatophyta</taxon>
        <taxon>Magnoliopsida</taxon>
        <taxon>Liliopsida</taxon>
        <taxon>Poales</taxon>
        <taxon>Poaceae</taxon>
        <taxon>BOP clade</taxon>
        <taxon>Pooideae</taxon>
        <taxon>Poodae</taxon>
        <taxon>Poeae</taxon>
        <taxon>Poeae Chloroplast Group 1 (Aveneae type)</taxon>
        <taxon>Aveninae</taxon>
        <taxon>Avena</taxon>
    </lineage>
</organism>
<protein>
    <submittedName>
        <fullName evidence="1">Uncharacterized protein</fullName>
    </submittedName>
</protein>
<reference evidence="1" key="2">
    <citation type="submission" date="2025-09" db="UniProtKB">
        <authorList>
            <consortium name="EnsemblPlants"/>
        </authorList>
    </citation>
    <scope>IDENTIFICATION</scope>
</reference>
<dbReference type="Proteomes" id="UP001732700">
    <property type="component" value="Chromosome 6A"/>
</dbReference>